<evidence type="ECO:0000313" key="2">
    <source>
        <dbReference type="EMBL" id="CAP41554.1"/>
    </source>
</evidence>
<accession>A9ICD5</accession>
<gene>
    <name evidence="2" type="ordered locus">Bpet1220</name>
</gene>
<dbReference type="PANTHER" id="PTHR48207">
    <property type="entry name" value="SUCCINATE--HYDROXYMETHYLGLUTARATE COA-TRANSFERASE"/>
    <property type="match status" value="1"/>
</dbReference>
<dbReference type="STRING" id="94624.Bpet1220"/>
<dbReference type="GO" id="GO:0033608">
    <property type="term" value="F:formyl-CoA transferase activity"/>
    <property type="evidence" value="ECO:0007669"/>
    <property type="project" value="UniProtKB-EC"/>
</dbReference>
<dbReference type="Pfam" id="PF02515">
    <property type="entry name" value="CoA_transf_3"/>
    <property type="match status" value="1"/>
</dbReference>
<keyword evidence="3" id="KW-1185">Reference proteome</keyword>
<dbReference type="InterPro" id="IPR050483">
    <property type="entry name" value="CoA-transferase_III_domain"/>
</dbReference>
<dbReference type="InterPro" id="IPR003673">
    <property type="entry name" value="CoA-Trfase_fam_III"/>
</dbReference>
<dbReference type="Gene3D" id="3.30.1540.10">
    <property type="entry name" value="formyl-coa transferase, domain 3"/>
    <property type="match status" value="1"/>
</dbReference>
<dbReference type="SUPFAM" id="SSF89796">
    <property type="entry name" value="CoA-transferase family III (CaiB/BaiF)"/>
    <property type="match status" value="1"/>
</dbReference>
<sequence length="398" mass="42781">MNASIAAKPYSGLKVLDLSQGIAGPYCAEILLQHGADVVKVESMDGDWGRQIGYARDGMSAIAIAYNLGKRSICIDGAKPDGRSLLRRLALDADIVIEGFRPGVMARLGLARSDLVRERPDQIYVSVSAFGPDGPYANRPGTDSTMQAVTGLMVANRDDAGNPRKIGILLVDVASGVYAAQAVGAALYQRAMSGKGQHIQLSLMEVGAALQSNAMVDEFMRQGSPTRPLTVPGGTYATWDGYINVTALHDRMFEGICRVIGKPEWPGDPRYARAEARWENSKTINAVLNEAFGKEPSAHWLRLLSEQGVVCGPISDYRDFLDDPQARHCGIFRTISQQGMPPLPVPRLPGLSAPVSSESAPRAGENTRAILADLGLDSAEIDRLFRQGIVAWPGMPVP</sequence>
<dbReference type="Gene3D" id="3.40.50.10540">
    <property type="entry name" value="Crotonobetainyl-coa:carnitine coa-transferase, domain 1"/>
    <property type="match status" value="1"/>
</dbReference>
<dbReference type="AlphaFoldDB" id="A9ICD5"/>
<keyword evidence="1 2" id="KW-0808">Transferase</keyword>
<evidence type="ECO:0000256" key="1">
    <source>
        <dbReference type="ARBA" id="ARBA00022679"/>
    </source>
</evidence>
<dbReference type="InterPro" id="IPR023606">
    <property type="entry name" value="CoA-Trfase_III_dom_1_sf"/>
</dbReference>
<protein>
    <submittedName>
        <fullName evidence="2">Redicted acyl-CoA transferases/carnitine dehydratase</fullName>
        <ecNumber evidence="2">2.8.3.16</ecNumber>
    </submittedName>
</protein>
<dbReference type="eggNOG" id="COG1804">
    <property type="taxonomic scope" value="Bacteria"/>
</dbReference>
<name>A9ICD5_BORPD</name>
<dbReference type="EC" id="2.8.3.16" evidence="2"/>
<evidence type="ECO:0000313" key="3">
    <source>
        <dbReference type="Proteomes" id="UP000001225"/>
    </source>
</evidence>
<dbReference type="PANTHER" id="PTHR48207:SF3">
    <property type="entry name" value="SUCCINATE--HYDROXYMETHYLGLUTARATE COA-TRANSFERASE"/>
    <property type="match status" value="1"/>
</dbReference>
<organism evidence="2 3">
    <name type="scientific">Bordetella petrii (strain ATCC BAA-461 / DSM 12804 / CCUG 43448 / CIP 107267 / Se-1111R)</name>
    <dbReference type="NCBI Taxonomy" id="340100"/>
    <lineage>
        <taxon>Bacteria</taxon>
        <taxon>Pseudomonadati</taxon>
        <taxon>Pseudomonadota</taxon>
        <taxon>Betaproteobacteria</taxon>
        <taxon>Burkholderiales</taxon>
        <taxon>Alcaligenaceae</taxon>
        <taxon>Bordetella</taxon>
    </lineage>
</organism>
<dbReference type="KEGG" id="bpt:Bpet1220"/>
<reference evidence="2 3" key="1">
    <citation type="journal article" date="2008" name="BMC Genomics">
        <title>The missing link: Bordetella petrii is endowed with both the metabolic versatility of environmental bacteria and virulence traits of pathogenic Bordetellae.</title>
        <authorList>
            <person name="Gross R."/>
            <person name="Guzman C.A."/>
            <person name="Sebaihia M."/>
            <person name="Martins Dos Santos V.A."/>
            <person name="Pieper D.H."/>
            <person name="Koebnik R."/>
            <person name="Lechner M."/>
            <person name="Bartels D."/>
            <person name="Buhrmester J."/>
            <person name="Choudhuri J.V."/>
            <person name="Ebensen T."/>
            <person name="Gaigalat L."/>
            <person name="Herrmann S."/>
            <person name="Khachane A.N."/>
            <person name="Larisch C."/>
            <person name="Link S."/>
            <person name="Linke B."/>
            <person name="Meyer F."/>
            <person name="Mormann S."/>
            <person name="Nakunst D."/>
            <person name="Rueckert C."/>
            <person name="Schneiker-Bekel S."/>
            <person name="Schulze K."/>
            <person name="Vorhoelter F.J."/>
            <person name="Yevsa T."/>
            <person name="Engle J.T."/>
            <person name="Goldman W.E."/>
            <person name="Puehler A."/>
            <person name="Goebel U.B."/>
            <person name="Goesmann A."/>
            <person name="Bloecker H."/>
            <person name="Kaiser O."/>
            <person name="Martinez-Arias R."/>
        </authorList>
    </citation>
    <scope>NUCLEOTIDE SEQUENCE [LARGE SCALE GENOMIC DNA]</scope>
    <source>
        <strain evidence="3">ATCC BAA-461 / DSM 12804 / CCUG 43448 / CIP 107267 / Se-1111R</strain>
    </source>
</reference>
<dbReference type="InterPro" id="IPR044855">
    <property type="entry name" value="CoA-Trfase_III_dom3_sf"/>
</dbReference>
<dbReference type="Proteomes" id="UP000001225">
    <property type="component" value="Chromosome"/>
</dbReference>
<proteinExistence type="predicted"/>
<dbReference type="EMBL" id="AM902716">
    <property type="protein sequence ID" value="CAP41554.1"/>
    <property type="molecule type" value="Genomic_DNA"/>
</dbReference>